<feature type="domain" description="Reverse transcriptase zinc-binding" evidence="2">
    <location>
        <begin position="842"/>
        <end position="902"/>
    </location>
</feature>
<sequence length="1051" mass="114313">MGSFGKMTLVIEPLLEVSAAEQHCCSESMEKLVSEQRDCVVINSNGDCSAQPGEDENTGCRSSGDIDCRVGIKCEVQLVGSGMEKLMGCKCCGNSVCLKKNGGEKADASCSKELMSYMCSYCLVCVGNNHGELMGDSGLKELMGNRNGDTVVYLEDKGESVNDSDYSIENQDEKAYISFPKKLRGDTYGDNTICFNGNQSENLDDAGSKELIGDSCGDTMVCLNDNQGKNIDCSGPEKLTGYVDSTSYSNEIQCENVDYGSNELKGDRIGDHWVCLNENQGNNDVHDSKTDTCLSKSGSFGVDGTTAMDGSLGLSQDENTTSLSSGNDENMVGFMLEECTDNNQGGVCLTDNQGVVDYLDSVTDVSRGGKMPSELNTVSASPINSIKQDNQKDDERINGFILQESKFEVPFDLMDATSEHRSNDDTSTNCSSLEVAMEEKRELLTEIGTNICNQMPSIQGSNLVPLSIATSGCRSDCLEQHDLKDSDTITGHSLSGESGVSPIIEYGLCSKISTSCCAETISNLQRTCDSLGSYDWHNQKDLSSIDISLESSIQPMEIRNNDDLCIELLASSISLDTQQNEQTDCKNFNSPSGDCVAEVSDGTDVLAGTKTETSNETINANGKACNSNRSSFEQGANCLFVKSISLSCQPIEVGENCLAGKLDIPDLLTKEACDAISSSSSIDCFGQRENERKDIVNVDCVSETKNCPSASSSSRRRRQKSKSSRKAPAKRGARNCSRKNCNLHMKVLNSISKVQEGREVVRQNQPEKKHTLKEIWGASSTIVVIPIVVPKRAKSAYALILDRAQGTGPKEGDPRFEVWDEQDSQGGTGGCEINLFKENDHYQCIQMKCSEYAAIFMWRGLVPPRVEIFMWQVVHQKLPVKLELQRRGVSTIVDIACPLYKAKSFLLAWGDLVPNSKIWTFIPGVVFWTIWKCRNAIVFDGGRTLSFAIHHLVIVALTQGWRKNGVGGILRVGDGSVVGSFKEAVGSGSFIVESDSKLVVDCVKNYDRCPHVYIDLVKEIVSKLRGLEGIIRWVARPANVEADALAKAGIG</sequence>
<evidence type="ECO:0000313" key="3">
    <source>
        <dbReference type="EMBL" id="KAE8659002.1"/>
    </source>
</evidence>
<dbReference type="Gene3D" id="3.30.420.10">
    <property type="entry name" value="Ribonuclease H-like superfamily/Ribonuclease H"/>
    <property type="match status" value="1"/>
</dbReference>
<evidence type="ECO:0000313" key="4">
    <source>
        <dbReference type="Proteomes" id="UP000436088"/>
    </source>
</evidence>
<dbReference type="GO" id="GO:0003676">
    <property type="term" value="F:nucleic acid binding"/>
    <property type="evidence" value="ECO:0007669"/>
    <property type="project" value="InterPro"/>
</dbReference>
<dbReference type="InterPro" id="IPR044730">
    <property type="entry name" value="RNase_H-like_dom_plant"/>
</dbReference>
<feature type="region of interest" description="Disordered" evidence="1">
    <location>
        <begin position="705"/>
        <end position="735"/>
    </location>
</feature>
<protein>
    <recommendedName>
        <fullName evidence="2">Reverse transcriptase zinc-binding domain-containing protein</fullName>
    </recommendedName>
</protein>
<name>A0A6A2WI93_HIBSY</name>
<evidence type="ECO:0000256" key="1">
    <source>
        <dbReference type="SAM" id="MobiDB-lite"/>
    </source>
</evidence>
<comment type="caution">
    <text evidence="3">The sequence shown here is derived from an EMBL/GenBank/DDBJ whole genome shotgun (WGS) entry which is preliminary data.</text>
</comment>
<dbReference type="EMBL" id="VEPZ02001739">
    <property type="protein sequence ID" value="KAE8659002.1"/>
    <property type="molecule type" value="Genomic_DNA"/>
</dbReference>
<feature type="compositionally biased region" description="Basic residues" evidence="1">
    <location>
        <begin position="714"/>
        <end position="735"/>
    </location>
</feature>
<reference evidence="3" key="1">
    <citation type="submission" date="2019-09" db="EMBL/GenBank/DDBJ databases">
        <title>Draft genome information of white flower Hibiscus syriacus.</title>
        <authorList>
            <person name="Kim Y.-M."/>
        </authorList>
    </citation>
    <scope>NUCLEOTIDE SEQUENCE [LARGE SCALE GENOMIC DNA]</scope>
    <source>
        <strain evidence="3">YM2019G1</strain>
    </source>
</reference>
<dbReference type="Proteomes" id="UP000436088">
    <property type="component" value="Unassembled WGS sequence"/>
</dbReference>
<dbReference type="InterPro" id="IPR026960">
    <property type="entry name" value="RVT-Znf"/>
</dbReference>
<keyword evidence="4" id="KW-1185">Reference proteome</keyword>
<organism evidence="3 4">
    <name type="scientific">Hibiscus syriacus</name>
    <name type="common">Rose of Sharon</name>
    <dbReference type="NCBI Taxonomy" id="106335"/>
    <lineage>
        <taxon>Eukaryota</taxon>
        <taxon>Viridiplantae</taxon>
        <taxon>Streptophyta</taxon>
        <taxon>Embryophyta</taxon>
        <taxon>Tracheophyta</taxon>
        <taxon>Spermatophyta</taxon>
        <taxon>Magnoliopsida</taxon>
        <taxon>eudicotyledons</taxon>
        <taxon>Gunneridae</taxon>
        <taxon>Pentapetalae</taxon>
        <taxon>rosids</taxon>
        <taxon>malvids</taxon>
        <taxon>Malvales</taxon>
        <taxon>Malvaceae</taxon>
        <taxon>Malvoideae</taxon>
        <taxon>Hibiscus</taxon>
    </lineage>
</organism>
<dbReference type="CDD" id="cd06222">
    <property type="entry name" value="RNase_H_like"/>
    <property type="match status" value="1"/>
</dbReference>
<accession>A0A6A2WI93</accession>
<dbReference type="InterPro" id="IPR036397">
    <property type="entry name" value="RNaseH_sf"/>
</dbReference>
<dbReference type="Pfam" id="PF13966">
    <property type="entry name" value="zf-RVT"/>
    <property type="match status" value="1"/>
</dbReference>
<dbReference type="AlphaFoldDB" id="A0A6A2WI93"/>
<evidence type="ECO:0000259" key="2">
    <source>
        <dbReference type="Pfam" id="PF13966"/>
    </source>
</evidence>
<dbReference type="InterPro" id="IPR012337">
    <property type="entry name" value="RNaseH-like_sf"/>
</dbReference>
<proteinExistence type="predicted"/>
<dbReference type="SUPFAM" id="SSF53098">
    <property type="entry name" value="Ribonuclease H-like"/>
    <property type="match status" value="1"/>
</dbReference>
<gene>
    <name evidence="3" type="ORF">F3Y22_tig00116965pilonHSYRG00625</name>
</gene>